<evidence type="ECO:0000256" key="8">
    <source>
        <dbReference type="ARBA" id="ARBA00022839"/>
    </source>
</evidence>
<keyword evidence="11 16" id="KW-0234">DNA repair</keyword>
<dbReference type="FunFam" id="3.40.50.1010:FF:000016">
    <property type="entry name" value="Flap endonuclease 1"/>
    <property type="match status" value="1"/>
</dbReference>
<evidence type="ECO:0000256" key="18">
    <source>
        <dbReference type="SAM" id="MobiDB-lite"/>
    </source>
</evidence>
<feature type="coiled-coil region" evidence="17">
    <location>
        <begin position="94"/>
        <end position="134"/>
    </location>
</feature>
<dbReference type="InterPro" id="IPR019974">
    <property type="entry name" value="XPG_CS"/>
</dbReference>
<dbReference type="SUPFAM" id="SSF47807">
    <property type="entry name" value="5' to 3' exonuclease, C-terminal subdomain"/>
    <property type="match status" value="1"/>
</dbReference>
<evidence type="ECO:0000256" key="6">
    <source>
        <dbReference type="ARBA" id="ARBA00022763"/>
    </source>
</evidence>
<dbReference type="GO" id="GO:0003677">
    <property type="term" value="F:DNA binding"/>
    <property type="evidence" value="ECO:0007669"/>
    <property type="project" value="UniProtKB-UniRule"/>
</dbReference>
<dbReference type="EC" id="3.1.-.-" evidence="16"/>
<evidence type="ECO:0000256" key="13">
    <source>
        <dbReference type="ARBA" id="ARBA00029382"/>
    </source>
</evidence>
<evidence type="ECO:0000256" key="1">
    <source>
        <dbReference type="ARBA" id="ARBA00022553"/>
    </source>
</evidence>
<dbReference type="Gene3D" id="1.10.150.20">
    <property type="entry name" value="5' to 3' exonuclease, C-terminal subdomain"/>
    <property type="match status" value="1"/>
</dbReference>
<keyword evidence="5 16" id="KW-0255">Endonuclease</keyword>
<dbReference type="Pfam" id="PF00752">
    <property type="entry name" value="XPG_N"/>
    <property type="match status" value="1"/>
</dbReference>
<dbReference type="GO" id="GO:0005739">
    <property type="term" value="C:mitochondrion"/>
    <property type="evidence" value="ECO:0007669"/>
    <property type="project" value="UniProtKB-SubCell"/>
</dbReference>
<dbReference type="OrthoDB" id="1937206at2759"/>
<feature type="region of interest" description="Disordered" evidence="18">
    <location>
        <begin position="333"/>
        <end position="384"/>
    </location>
</feature>
<dbReference type="CDD" id="cd09867">
    <property type="entry name" value="PIN_FEN1"/>
    <property type="match status" value="1"/>
</dbReference>
<evidence type="ECO:0000256" key="7">
    <source>
        <dbReference type="ARBA" id="ARBA00022801"/>
    </source>
</evidence>
<dbReference type="PRINTS" id="PR00853">
    <property type="entry name" value="XPGRADSUPER"/>
</dbReference>
<reference evidence="21" key="1">
    <citation type="submission" date="2021-05" db="EMBL/GenBank/DDBJ databases">
        <title>A free-living protist that lacks canonical eukaryotic 1 DNA replication and segregation systems.</title>
        <authorList>
            <person name="Salas-Leiva D.E."/>
            <person name="Tromer E.C."/>
            <person name="Curtis B.A."/>
            <person name="Jerlstrom-Hultqvist J."/>
            <person name="Kolisko M."/>
            <person name="Yi Z."/>
            <person name="Salas-Leiva J.S."/>
            <person name="Gallot-Lavallee L."/>
            <person name="Kops G.J.P.L."/>
            <person name="Archibald J.M."/>
            <person name="Simpson A.G.B."/>
            <person name="Roger A.J."/>
        </authorList>
    </citation>
    <scope>NUCLEOTIDE SEQUENCE</scope>
    <source>
        <strain evidence="21">BICM</strain>
    </source>
</reference>
<dbReference type="PROSITE" id="PS00841">
    <property type="entry name" value="XPG_1"/>
    <property type="match status" value="1"/>
</dbReference>
<evidence type="ECO:0000256" key="10">
    <source>
        <dbReference type="ARBA" id="ARBA00023128"/>
    </source>
</evidence>
<feature type="domain" description="XPG-I" evidence="19">
    <location>
        <begin position="143"/>
        <end position="215"/>
    </location>
</feature>
<comment type="subunit">
    <text evidence="15">Interacts with PCNA1 and PCNA2. Three molecules of FEN1 bind to one PCNA trimer with each molecule binding to one PCNA monomer. PCNA stimulates the nuclease activity without altering cleavage specificity.</text>
</comment>
<dbReference type="SMART" id="SM00484">
    <property type="entry name" value="XPGI"/>
    <property type="match status" value="1"/>
</dbReference>
<dbReference type="InterPro" id="IPR006086">
    <property type="entry name" value="XPG-I_dom"/>
</dbReference>
<dbReference type="SUPFAM" id="SSF88723">
    <property type="entry name" value="PIN domain-like"/>
    <property type="match status" value="1"/>
</dbReference>
<evidence type="ECO:0000256" key="9">
    <source>
        <dbReference type="ARBA" id="ARBA00022842"/>
    </source>
</evidence>
<feature type="compositionally biased region" description="Basic residues" evidence="18">
    <location>
        <begin position="360"/>
        <end position="384"/>
    </location>
</feature>
<dbReference type="EMBL" id="JAHDYR010000062">
    <property type="protein sequence ID" value="KAG9391069.1"/>
    <property type="molecule type" value="Genomic_DNA"/>
</dbReference>
<keyword evidence="10 16" id="KW-0496">Mitochondrion</keyword>
<dbReference type="GO" id="GO:0005654">
    <property type="term" value="C:nucleoplasm"/>
    <property type="evidence" value="ECO:0007669"/>
    <property type="project" value="UniProtKB-SubCell"/>
</dbReference>
<dbReference type="InterPro" id="IPR006084">
    <property type="entry name" value="XPG/Rad2"/>
</dbReference>
<dbReference type="Pfam" id="PF00867">
    <property type="entry name" value="XPG_I"/>
    <property type="match status" value="1"/>
</dbReference>
<evidence type="ECO:0000313" key="22">
    <source>
        <dbReference type="Proteomes" id="UP000717585"/>
    </source>
</evidence>
<evidence type="ECO:0000259" key="19">
    <source>
        <dbReference type="SMART" id="SM00484"/>
    </source>
</evidence>
<dbReference type="SMART" id="SM00279">
    <property type="entry name" value="HhH2"/>
    <property type="match status" value="1"/>
</dbReference>
<organism evidence="21 22">
    <name type="scientific">Carpediemonas membranifera</name>
    <dbReference type="NCBI Taxonomy" id="201153"/>
    <lineage>
        <taxon>Eukaryota</taxon>
        <taxon>Metamonada</taxon>
        <taxon>Carpediemonas-like organisms</taxon>
        <taxon>Carpediemonas</taxon>
    </lineage>
</organism>
<sequence length="384" mass="43023">MGIKNLRSIIPPECVKERQVEDFFGYWIAIDASMFLYQSLVAIRQGSDVLADANGNPTSHLQGLFWRSIRFLERGIKPVYVFDGKPPEMKAGELKKRKERKQAAEQRVVESKEVGDAEEEVKAAKQTVRLSQQNQDEAKHLLRLMGIPVVEAKGEAEAQCVQMCKDGLVAAVATEDMDALTFGCPKLVRRFMAPEKKKIAVHEYRVSDLLAAMDLTMDQFVDVCIMCGCDYTETIPGIGPKKALDGIKEHKSIEAVLTHLSAKQQEAYNPDNFRYEEARRLFKQPEVTPSDELKSVLAISKPKKEELLKFLVDEKMFNPERVESGLKRIVASKGKAGQTRLDSFFKVSQTPVKKTPSRTPAKKGAKPTPKRAGTKKPSAKRSVK</sequence>
<comment type="subcellular location">
    <subcellularLocation>
        <location evidence="16">Nucleus</location>
        <location evidence="16">Nucleolus</location>
    </subcellularLocation>
    <subcellularLocation>
        <location evidence="16">Nucleus</location>
        <location evidence="16">Nucleoplasm</location>
    </subcellularLocation>
    <subcellularLocation>
        <location evidence="16">Mitochondrion</location>
    </subcellularLocation>
    <text evidence="16">Resides mostly in the nucleoli and relocalizes to the nucleoplasm upon DNA damage.</text>
</comment>
<evidence type="ECO:0000256" key="17">
    <source>
        <dbReference type="SAM" id="Coils"/>
    </source>
</evidence>
<gene>
    <name evidence="21" type="ORF">J8273_7343</name>
</gene>
<dbReference type="GO" id="GO:0005730">
    <property type="term" value="C:nucleolus"/>
    <property type="evidence" value="ECO:0007669"/>
    <property type="project" value="UniProtKB-SubCell"/>
</dbReference>
<evidence type="ECO:0000256" key="2">
    <source>
        <dbReference type="ARBA" id="ARBA00022705"/>
    </source>
</evidence>
<keyword evidence="22" id="KW-1185">Reference proteome</keyword>
<accession>A0A8J6AZJ9</accession>
<keyword evidence="2 16" id="KW-0235">DNA replication</keyword>
<keyword evidence="8 16" id="KW-0269">Exonuclease</keyword>
<dbReference type="GO" id="GO:0008409">
    <property type="term" value="F:5'-3' exonuclease activity"/>
    <property type="evidence" value="ECO:0007669"/>
    <property type="project" value="UniProtKB-UniRule"/>
</dbReference>
<protein>
    <recommendedName>
        <fullName evidence="16">Flap endonuclease 1</fullName>
        <shortName evidence="16">FEN-1</shortName>
        <ecNumber evidence="16">3.1.-.-</ecNumber>
    </recommendedName>
    <alternativeName>
        <fullName evidence="16">Flap structure-specific endonuclease 1</fullName>
    </alternativeName>
</protein>
<keyword evidence="4 16" id="KW-0479">Metal-binding</keyword>
<name>A0A8J6AZJ9_9EUKA</name>
<dbReference type="FunFam" id="1.10.150.20:FF:000009">
    <property type="entry name" value="Flap endonuclease 1"/>
    <property type="match status" value="1"/>
</dbReference>
<dbReference type="InterPro" id="IPR008918">
    <property type="entry name" value="HhH2"/>
</dbReference>
<keyword evidence="6 16" id="KW-0227">DNA damage</keyword>
<evidence type="ECO:0000256" key="14">
    <source>
        <dbReference type="ARBA" id="ARBA00034726"/>
    </source>
</evidence>
<dbReference type="PANTHER" id="PTHR11081:SF9">
    <property type="entry name" value="FLAP ENDONUCLEASE 1"/>
    <property type="match status" value="1"/>
</dbReference>
<comment type="caution">
    <text evidence="21">The sequence shown here is derived from an EMBL/GenBank/DDBJ whole genome shotgun (WGS) entry which is preliminary data.</text>
</comment>
<dbReference type="GO" id="GO:0017108">
    <property type="term" value="F:5'-flap endonuclease activity"/>
    <property type="evidence" value="ECO:0007669"/>
    <property type="project" value="UniProtKB-UniRule"/>
</dbReference>
<dbReference type="InterPro" id="IPR023426">
    <property type="entry name" value="Flap_endonuc"/>
</dbReference>
<comment type="function">
    <text evidence="13 16">Structure-specific nuclease with 5'-flap endonuclease and 5'-3' exonuclease activities involved in DNA replication and repair. During DNA replication, cleaves the 5'-overhanging flap structure that is generated by displacement synthesis when DNA polymerase encounters the 5'-end of a downstream Okazaki fragment. It enters the flap from the 5'-end and then tracks to cleave the flap base, leaving a nick for ligation. Also involved in the long patch base excision repair (LP-BER) pathway, by cleaving within the apurinic/apyrimidinic (AP) site-terminated flap. Acts as a genome stabilization factor that prevents flaps from equilibrating into structures that lead to duplications and deletions. Also possesses 5'-3' exonuclease activity on nicked or gapped double-stranded DNA, and exhibits RNase H activity. Also involved in replication and repair of rDNA and in repairing mitochondrial DNA.</text>
</comment>
<keyword evidence="12 16" id="KW-0539">Nucleus</keyword>
<keyword evidence="3 16" id="KW-0540">Nuclease</keyword>
<evidence type="ECO:0000256" key="4">
    <source>
        <dbReference type="ARBA" id="ARBA00022723"/>
    </source>
</evidence>
<proteinExistence type="inferred from homology"/>
<keyword evidence="9 16" id="KW-0460">Magnesium</keyword>
<evidence type="ECO:0000256" key="12">
    <source>
        <dbReference type="ARBA" id="ARBA00023242"/>
    </source>
</evidence>
<evidence type="ECO:0000256" key="5">
    <source>
        <dbReference type="ARBA" id="ARBA00022759"/>
    </source>
</evidence>
<comment type="cofactor">
    <cofactor evidence="16">
        <name>Mg(2+)</name>
        <dbReference type="ChEBI" id="CHEBI:18420"/>
    </cofactor>
    <text evidence="16">Binds 2 magnesium ions per subunit. They probably participate in the reaction catalyzed by the enzyme. May bind an additional third magnesium ion after substrate binding.</text>
</comment>
<dbReference type="Proteomes" id="UP000717585">
    <property type="component" value="Unassembled WGS sequence"/>
</dbReference>
<dbReference type="GO" id="GO:0000287">
    <property type="term" value="F:magnesium ion binding"/>
    <property type="evidence" value="ECO:0007669"/>
    <property type="project" value="UniProtKB-UniRule"/>
</dbReference>
<feature type="domain" description="XPG N-terminal" evidence="20">
    <location>
        <begin position="1"/>
        <end position="104"/>
    </location>
</feature>
<evidence type="ECO:0000256" key="11">
    <source>
        <dbReference type="ARBA" id="ARBA00023204"/>
    </source>
</evidence>
<dbReference type="InterPro" id="IPR006085">
    <property type="entry name" value="XPG_DNA_repair_N"/>
</dbReference>
<evidence type="ECO:0000256" key="15">
    <source>
        <dbReference type="ARBA" id="ARBA00063178"/>
    </source>
</evidence>
<comment type="similarity">
    <text evidence="14 16">Belongs to the XPG/RAD2 endonuclease family. FEN1 subfamily.</text>
</comment>
<dbReference type="SMART" id="SM00485">
    <property type="entry name" value="XPGN"/>
    <property type="match status" value="1"/>
</dbReference>
<evidence type="ECO:0000256" key="3">
    <source>
        <dbReference type="ARBA" id="ARBA00022722"/>
    </source>
</evidence>
<evidence type="ECO:0000259" key="20">
    <source>
        <dbReference type="SMART" id="SM00485"/>
    </source>
</evidence>
<evidence type="ECO:0000313" key="21">
    <source>
        <dbReference type="EMBL" id="KAG9391069.1"/>
    </source>
</evidence>
<dbReference type="AlphaFoldDB" id="A0A8J6AZJ9"/>
<dbReference type="InterPro" id="IPR036279">
    <property type="entry name" value="5-3_exonuclease_C_sf"/>
</dbReference>
<evidence type="ECO:0000256" key="16">
    <source>
        <dbReference type="HAMAP-Rule" id="MF_03140"/>
    </source>
</evidence>
<dbReference type="Gene3D" id="3.40.50.1010">
    <property type="entry name" value="5'-nuclease"/>
    <property type="match status" value="1"/>
</dbReference>
<dbReference type="PANTHER" id="PTHR11081">
    <property type="entry name" value="FLAP ENDONUCLEASE FAMILY MEMBER"/>
    <property type="match status" value="1"/>
</dbReference>
<dbReference type="InterPro" id="IPR029060">
    <property type="entry name" value="PIN-like_dom_sf"/>
</dbReference>
<keyword evidence="1 16" id="KW-0597">Phosphoprotein</keyword>
<dbReference type="GO" id="GO:0043137">
    <property type="term" value="P:DNA replication, removal of RNA primer"/>
    <property type="evidence" value="ECO:0007669"/>
    <property type="project" value="UniProtKB-UniRule"/>
</dbReference>
<dbReference type="HAMAP" id="MF_00614">
    <property type="entry name" value="Fen"/>
    <property type="match status" value="1"/>
</dbReference>
<keyword evidence="7 16" id="KW-0378">Hydrolase</keyword>
<keyword evidence="17" id="KW-0175">Coiled coil</keyword>
<dbReference type="GO" id="GO:0006284">
    <property type="term" value="P:base-excision repair"/>
    <property type="evidence" value="ECO:0007669"/>
    <property type="project" value="UniProtKB-UniRule"/>
</dbReference>